<comment type="caution">
    <text evidence="1">The sequence shown here is derived from an EMBL/GenBank/DDBJ whole genome shotgun (WGS) entry which is preliminary data.</text>
</comment>
<sequence length="92" mass="10122">MSTRKSLYHAYCVGSSIGETLSQSVRFGLQSAKVYARTSGVMRPVVSGVQRGLGCGLDRGSSWEDSKRLSQTVRMGSRRQYSTNVCLNRITL</sequence>
<protein>
    <submittedName>
        <fullName evidence="1">Uncharacterized protein</fullName>
    </submittedName>
</protein>
<dbReference type="Proteomes" id="UP001623330">
    <property type="component" value="Unassembled WGS sequence"/>
</dbReference>
<accession>A0ABR4NPU0</accession>
<organism evidence="1 2">
    <name type="scientific">Nakaseomyces bracarensis</name>
    <dbReference type="NCBI Taxonomy" id="273131"/>
    <lineage>
        <taxon>Eukaryota</taxon>
        <taxon>Fungi</taxon>
        <taxon>Dikarya</taxon>
        <taxon>Ascomycota</taxon>
        <taxon>Saccharomycotina</taxon>
        <taxon>Saccharomycetes</taxon>
        <taxon>Saccharomycetales</taxon>
        <taxon>Saccharomycetaceae</taxon>
        <taxon>Nakaseomyces</taxon>
    </lineage>
</organism>
<evidence type="ECO:0000313" key="2">
    <source>
        <dbReference type="Proteomes" id="UP001623330"/>
    </source>
</evidence>
<name>A0ABR4NPU0_9SACH</name>
<evidence type="ECO:0000313" key="1">
    <source>
        <dbReference type="EMBL" id="KAL3230083.1"/>
    </source>
</evidence>
<dbReference type="EMBL" id="JBEVYD010000010">
    <property type="protein sequence ID" value="KAL3230083.1"/>
    <property type="molecule type" value="Genomic_DNA"/>
</dbReference>
<proteinExistence type="predicted"/>
<gene>
    <name evidence="1" type="ORF">RNJ44_01446</name>
</gene>
<reference evidence="1 2" key="1">
    <citation type="submission" date="2024-05" db="EMBL/GenBank/DDBJ databases">
        <title>Long read based assembly of the Candida bracarensis genome reveals expanded adhesin content.</title>
        <authorList>
            <person name="Marcet-Houben M."/>
            <person name="Ksiezopolska E."/>
            <person name="Gabaldon T."/>
        </authorList>
    </citation>
    <scope>NUCLEOTIDE SEQUENCE [LARGE SCALE GENOMIC DNA]</scope>
    <source>
        <strain evidence="1 2">CBM6</strain>
    </source>
</reference>
<keyword evidence="2" id="KW-1185">Reference proteome</keyword>